<evidence type="ECO:0000256" key="1">
    <source>
        <dbReference type="SAM" id="MobiDB-lite"/>
    </source>
</evidence>
<feature type="compositionally biased region" description="Basic and acidic residues" evidence="1">
    <location>
        <begin position="66"/>
        <end position="76"/>
    </location>
</feature>
<feature type="compositionally biased region" description="Pro residues" evidence="1">
    <location>
        <begin position="1"/>
        <end position="10"/>
    </location>
</feature>
<keyword evidence="3" id="KW-1185">Reference proteome</keyword>
<feature type="compositionally biased region" description="Basic and acidic residues" evidence="1">
    <location>
        <begin position="39"/>
        <end position="49"/>
    </location>
</feature>
<name>A0A2T2N8P5_CORCC</name>
<organism evidence="2 3">
    <name type="scientific">Corynespora cassiicola Philippines</name>
    <dbReference type="NCBI Taxonomy" id="1448308"/>
    <lineage>
        <taxon>Eukaryota</taxon>
        <taxon>Fungi</taxon>
        <taxon>Dikarya</taxon>
        <taxon>Ascomycota</taxon>
        <taxon>Pezizomycotina</taxon>
        <taxon>Dothideomycetes</taxon>
        <taxon>Pleosporomycetidae</taxon>
        <taxon>Pleosporales</taxon>
        <taxon>Corynesporascaceae</taxon>
        <taxon>Corynespora</taxon>
    </lineage>
</organism>
<feature type="region of interest" description="Disordered" evidence="1">
    <location>
        <begin position="1"/>
        <end position="76"/>
    </location>
</feature>
<sequence length="280" mass="30066">MAPPLRPPATAPAGAPAAAAAPPSKGLRRRVACATAARHVHDPGQDRTEATSPWCHGRLPGQMGKGGERRAWRGEGGKGCCRAGMRPHHTHMHGGRVQLRRRQSARRVAPSMARIAGCPHSCRNTSRQLAADRGFGAASCALRPNVEAFWNLRIRESANPRIREPVASNVSRPRISHQFAAGVGSRPTTATRRPLGSSASAQTTTFLMKSVPSHLGQGEGPNRPTDSDSRLIFPLLLGRHRHGPHTTDASREQYGQESRLIHGLGHPTAKAAPSRAEWPP</sequence>
<dbReference type="Proteomes" id="UP000240883">
    <property type="component" value="Unassembled WGS sequence"/>
</dbReference>
<accession>A0A2T2N8P5</accession>
<dbReference type="EMBL" id="KZ678144">
    <property type="protein sequence ID" value="PSN61398.1"/>
    <property type="molecule type" value="Genomic_DNA"/>
</dbReference>
<evidence type="ECO:0000313" key="3">
    <source>
        <dbReference type="Proteomes" id="UP000240883"/>
    </source>
</evidence>
<proteinExistence type="predicted"/>
<dbReference type="AlphaFoldDB" id="A0A2T2N8P5"/>
<reference evidence="2 3" key="1">
    <citation type="journal article" date="2018" name="Front. Microbiol.">
        <title>Genome-Wide Analysis of Corynespora cassiicola Leaf Fall Disease Putative Effectors.</title>
        <authorList>
            <person name="Lopez D."/>
            <person name="Ribeiro S."/>
            <person name="Label P."/>
            <person name="Fumanal B."/>
            <person name="Venisse J.S."/>
            <person name="Kohler A."/>
            <person name="de Oliveira R.R."/>
            <person name="Labutti K."/>
            <person name="Lipzen A."/>
            <person name="Lail K."/>
            <person name="Bauer D."/>
            <person name="Ohm R.A."/>
            <person name="Barry K.W."/>
            <person name="Spatafora J."/>
            <person name="Grigoriev I.V."/>
            <person name="Martin F.M."/>
            <person name="Pujade-Renaud V."/>
        </authorList>
    </citation>
    <scope>NUCLEOTIDE SEQUENCE [LARGE SCALE GENOMIC DNA]</scope>
    <source>
        <strain evidence="2 3">Philippines</strain>
    </source>
</reference>
<evidence type="ECO:0000313" key="2">
    <source>
        <dbReference type="EMBL" id="PSN61398.1"/>
    </source>
</evidence>
<feature type="compositionally biased region" description="Low complexity" evidence="1">
    <location>
        <begin position="11"/>
        <end position="23"/>
    </location>
</feature>
<feature type="region of interest" description="Disordered" evidence="1">
    <location>
        <begin position="177"/>
        <end position="200"/>
    </location>
</feature>
<feature type="region of interest" description="Disordered" evidence="1">
    <location>
        <begin position="240"/>
        <end position="280"/>
    </location>
</feature>
<feature type="compositionally biased region" description="Polar residues" evidence="1">
    <location>
        <begin position="186"/>
        <end position="200"/>
    </location>
</feature>
<gene>
    <name evidence="2" type="ORF">BS50DRAFT_149951</name>
</gene>
<protein>
    <submittedName>
        <fullName evidence="2">Uncharacterized protein</fullName>
    </submittedName>
</protein>